<proteinExistence type="inferred from homology"/>
<accession>A0A8S1QP48</accession>
<dbReference type="GO" id="GO:0008270">
    <property type="term" value="F:zinc ion binding"/>
    <property type="evidence" value="ECO:0007669"/>
    <property type="project" value="InterPro"/>
</dbReference>
<name>A0A8S1QP48_9CILI</name>
<dbReference type="PANTHER" id="PTHR12756:SF11">
    <property type="entry name" value="CYTOSOLIC CARBOXYPEPTIDASE 1"/>
    <property type="match status" value="1"/>
</dbReference>
<feature type="active site" description="Proton donor/acceptor" evidence="3">
    <location>
        <position position="467"/>
    </location>
</feature>
<evidence type="ECO:0000259" key="5">
    <source>
        <dbReference type="PROSITE" id="PS52035"/>
    </source>
</evidence>
<dbReference type="OrthoDB" id="10253041at2759"/>
<comment type="similarity">
    <text evidence="2 3">Belongs to the peptidase M14 family.</text>
</comment>
<feature type="compositionally biased region" description="Basic and acidic residues" evidence="4">
    <location>
        <begin position="586"/>
        <end position="595"/>
    </location>
</feature>
<dbReference type="Pfam" id="PF18027">
    <property type="entry name" value="Pepdidase_M14_N"/>
    <property type="match status" value="1"/>
</dbReference>
<dbReference type="GO" id="GO:0006508">
    <property type="term" value="P:proteolysis"/>
    <property type="evidence" value="ECO:0007669"/>
    <property type="project" value="InterPro"/>
</dbReference>
<evidence type="ECO:0000313" key="7">
    <source>
        <dbReference type="Proteomes" id="UP000692954"/>
    </source>
</evidence>
<gene>
    <name evidence="6" type="ORF">PSON_ATCC_30995.1.T1110065</name>
</gene>
<reference evidence="6" key="1">
    <citation type="submission" date="2021-01" db="EMBL/GenBank/DDBJ databases">
        <authorList>
            <consortium name="Genoscope - CEA"/>
            <person name="William W."/>
        </authorList>
    </citation>
    <scope>NUCLEOTIDE SEQUENCE</scope>
</reference>
<protein>
    <recommendedName>
        <fullName evidence="5">Peptidase M14 domain-containing protein</fullName>
    </recommendedName>
</protein>
<comment type="cofactor">
    <cofactor evidence="1">
        <name>Zn(2+)</name>
        <dbReference type="ChEBI" id="CHEBI:29105"/>
    </cofactor>
</comment>
<organism evidence="6 7">
    <name type="scientific">Paramecium sonneborni</name>
    <dbReference type="NCBI Taxonomy" id="65129"/>
    <lineage>
        <taxon>Eukaryota</taxon>
        <taxon>Sar</taxon>
        <taxon>Alveolata</taxon>
        <taxon>Ciliophora</taxon>
        <taxon>Intramacronucleata</taxon>
        <taxon>Oligohymenophorea</taxon>
        <taxon>Peniculida</taxon>
        <taxon>Parameciidae</taxon>
        <taxon>Paramecium</taxon>
    </lineage>
</organism>
<feature type="region of interest" description="Disordered" evidence="4">
    <location>
        <begin position="565"/>
        <end position="597"/>
    </location>
</feature>
<evidence type="ECO:0000256" key="1">
    <source>
        <dbReference type="ARBA" id="ARBA00001947"/>
    </source>
</evidence>
<sequence>MLNQDVDLNIQPFHNQIPKPIALTDETISLENDMLLGWAPKLDPTKLLTLDFNIQLNDSIIADALQNNSLIYVGFRPQNNIQLHKQYSNISTYPFKRTKNIKTKPQFPFLGMNPQRFSRISFNSIFESGNLDLVTQVSEFEYDLYMRVDSNTQGHTSWYYFELTGMKKGEKIHLNICNFKKSHSLYERGMKPYIWRSNTQEWLQEGDNIKYKTSQNNNNCLSFSLGCNQDNELIKIAYCVPYTYSQLLNYCNDLQKKCNHVKYTIFSESIGGIQLPMLTFHKGKSTNKKCLIIQARIHPGESNGSWVVQGLMDYLQSQSAQKLFEKCVIKVIPMMNPDGVILGNYRTCLQGKDLNRKFKQNDAILFPTVQAMKKLVKEQYKKFGNNFIAFIDLHGHSIKKNVFIYGPEYALWNYNYYKCRILPKLLSQKTEMFRFYSSIFRISQSKKSTARGVFANLYDIVNCFTIETSNGNYYNQTQTFDFTTKHWLKMGWIIGESLVEMIDIQSEMDSIYNTKNDDIKRSNRFTKNYTLLKKKSQVDNCQISFQNTKFQKLIEELKIDEEKMDLSCTEGNSDSSDGDELEEEANENKSEEVNKSKSIQSKPLIFYQSQKSKLESKCSPSNQKPLLKQTLMLSLEHNQNKNYQPYQSAAQRMILKKITSLSQSKKQNKLTNYITNYMNQQQYATIDFLDNSNVNQSIQKSIQMMMPRPSTSQLEVIEDDKLTPIQGLNQSLFAGFKRHSRLRSNLTTKKQKQSREIKRNLTKSPPQITANVRNTIMNNNQTNFETMKLKLKMKLYQEQTKFSDSYNSTRPSIPSSFYSVRRNVIQRLKN</sequence>
<comment type="caution">
    <text evidence="6">The sequence shown here is derived from an EMBL/GenBank/DDBJ whole genome shotgun (WGS) entry which is preliminary data.</text>
</comment>
<dbReference type="PROSITE" id="PS52035">
    <property type="entry name" value="PEPTIDASE_M14"/>
    <property type="match status" value="1"/>
</dbReference>
<dbReference type="InterPro" id="IPR040626">
    <property type="entry name" value="Pepdidase_M14_N"/>
</dbReference>
<dbReference type="Proteomes" id="UP000692954">
    <property type="component" value="Unassembled WGS sequence"/>
</dbReference>
<dbReference type="InterPro" id="IPR000834">
    <property type="entry name" value="Peptidase_M14"/>
</dbReference>
<dbReference type="GO" id="GO:0004181">
    <property type="term" value="F:metallocarboxypeptidase activity"/>
    <property type="evidence" value="ECO:0007669"/>
    <property type="project" value="InterPro"/>
</dbReference>
<dbReference type="PANTHER" id="PTHR12756">
    <property type="entry name" value="CYTOSOLIC CARBOXYPEPTIDASE"/>
    <property type="match status" value="1"/>
</dbReference>
<dbReference type="EMBL" id="CAJJDN010000111">
    <property type="protein sequence ID" value="CAD8116505.1"/>
    <property type="molecule type" value="Genomic_DNA"/>
</dbReference>
<dbReference type="AlphaFoldDB" id="A0A8S1QP48"/>
<evidence type="ECO:0000256" key="4">
    <source>
        <dbReference type="SAM" id="MobiDB-lite"/>
    </source>
</evidence>
<keyword evidence="7" id="KW-1185">Reference proteome</keyword>
<evidence type="ECO:0000313" key="6">
    <source>
        <dbReference type="EMBL" id="CAD8116505.1"/>
    </source>
</evidence>
<evidence type="ECO:0000256" key="2">
    <source>
        <dbReference type="ARBA" id="ARBA00005988"/>
    </source>
</evidence>
<dbReference type="InterPro" id="IPR050821">
    <property type="entry name" value="Cytosolic_carboxypeptidase"/>
</dbReference>
<dbReference type="Pfam" id="PF00246">
    <property type="entry name" value="Peptidase_M14"/>
    <property type="match status" value="1"/>
</dbReference>
<feature type="compositionally biased region" description="Acidic residues" evidence="4">
    <location>
        <begin position="576"/>
        <end position="585"/>
    </location>
</feature>
<feature type="domain" description="Peptidase M14" evidence="5">
    <location>
        <begin position="240"/>
        <end position="497"/>
    </location>
</feature>
<evidence type="ECO:0000256" key="3">
    <source>
        <dbReference type="PROSITE-ProRule" id="PRU01379"/>
    </source>
</evidence>